<keyword evidence="8 15" id="KW-1133">Transmembrane helix</keyword>
<evidence type="ECO:0000256" key="4">
    <source>
        <dbReference type="ARBA" id="ARBA00022475"/>
    </source>
</evidence>
<dbReference type="PANTHER" id="PTHR33445">
    <property type="entry name" value="ATP SYNTHASE SUBUNIT B', CHLOROPLASTIC"/>
    <property type="match status" value="1"/>
</dbReference>
<dbReference type="InterPro" id="IPR050059">
    <property type="entry name" value="ATP_synthase_B_chain"/>
</dbReference>
<keyword evidence="18" id="KW-0378">Hydrolase</keyword>
<dbReference type="PANTHER" id="PTHR33445:SF1">
    <property type="entry name" value="ATP SYNTHASE SUBUNIT B"/>
    <property type="match status" value="1"/>
</dbReference>
<keyword evidence="7 15" id="KW-0375">Hydrogen ion transport</keyword>
<comment type="function">
    <text evidence="13">Component of the F(0) channel, it forms part of the peripheral stalk, linking F(1) to F(0). The b'-subunit is a diverged and duplicated form of b found in plants and photosynthetic bacteria.</text>
</comment>
<dbReference type="KEGG" id="lcc:B488_07320"/>
<organism evidence="18 19">
    <name type="scientific">Liberibacter crescens (strain BT-1)</name>
    <dbReference type="NCBI Taxonomy" id="1215343"/>
    <lineage>
        <taxon>Bacteria</taxon>
        <taxon>Pseudomonadati</taxon>
        <taxon>Pseudomonadota</taxon>
        <taxon>Alphaproteobacteria</taxon>
        <taxon>Hyphomicrobiales</taxon>
        <taxon>Rhizobiaceae</taxon>
        <taxon>Liberibacter</taxon>
    </lineage>
</organism>
<keyword evidence="11 15" id="KW-0066">ATP synthesis</keyword>
<keyword evidence="4 15" id="KW-1003">Cell membrane</keyword>
<keyword evidence="9 15" id="KW-0406">Ion transport</keyword>
<keyword evidence="17" id="KW-0175">Coiled coil</keyword>
<keyword evidence="6 15" id="KW-0812">Transmembrane</keyword>
<evidence type="ECO:0000256" key="11">
    <source>
        <dbReference type="ARBA" id="ARBA00023310"/>
    </source>
</evidence>
<keyword evidence="5 15" id="KW-0138">CF(0)</keyword>
<evidence type="ECO:0000256" key="13">
    <source>
        <dbReference type="ARBA" id="ARBA00025614"/>
    </source>
</evidence>
<dbReference type="Proteomes" id="UP000010799">
    <property type="component" value="Chromosome"/>
</dbReference>
<evidence type="ECO:0000313" key="19">
    <source>
        <dbReference type="Proteomes" id="UP000010799"/>
    </source>
</evidence>
<evidence type="ECO:0000256" key="8">
    <source>
        <dbReference type="ARBA" id="ARBA00022989"/>
    </source>
</evidence>
<dbReference type="HAMAP" id="MF_01398">
    <property type="entry name" value="ATP_synth_b_bprime"/>
    <property type="match status" value="1"/>
</dbReference>
<keyword evidence="10 15" id="KW-0472">Membrane</keyword>
<name>L0ET63_LIBCB</name>
<keyword evidence="19" id="KW-1185">Reference proteome</keyword>
<dbReference type="STRING" id="1215343.B488_07320"/>
<evidence type="ECO:0000313" key="18">
    <source>
        <dbReference type="EMBL" id="AGA64724.1"/>
    </source>
</evidence>
<proteinExistence type="inferred from homology"/>
<evidence type="ECO:0000256" key="1">
    <source>
        <dbReference type="ARBA" id="ARBA00004377"/>
    </source>
</evidence>
<evidence type="ECO:0000256" key="12">
    <source>
        <dbReference type="ARBA" id="ARBA00025198"/>
    </source>
</evidence>
<accession>L0ET63</accession>
<evidence type="ECO:0000256" key="3">
    <source>
        <dbReference type="ARBA" id="ARBA00022448"/>
    </source>
</evidence>
<dbReference type="GO" id="GO:0005886">
    <property type="term" value="C:plasma membrane"/>
    <property type="evidence" value="ECO:0007669"/>
    <property type="project" value="UniProtKB-SubCell"/>
</dbReference>
<dbReference type="GO" id="GO:0016787">
    <property type="term" value="F:hydrolase activity"/>
    <property type="evidence" value="ECO:0007669"/>
    <property type="project" value="UniProtKB-KW"/>
</dbReference>
<dbReference type="HOGENOM" id="CLU_079215_6_1_5"/>
<evidence type="ECO:0000256" key="6">
    <source>
        <dbReference type="ARBA" id="ARBA00022692"/>
    </source>
</evidence>
<dbReference type="PATRIC" id="fig|1215343.11.peg.754"/>
<evidence type="ECO:0000256" key="7">
    <source>
        <dbReference type="ARBA" id="ARBA00022781"/>
    </source>
</evidence>
<reference evidence="18 19" key="1">
    <citation type="journal article" date="2012" name="Stand. Genomic Sci.">
        <title>Complete genome sequence of Liberibacter crescens BT-1.</title>
        <authorList>
            <person name="Leonard M.T."/>
            <person name="Fagen J.R."/>
            <person name="Davis-Richardson A.G."/>
            <person name="Davis M.J."/>
            <person name="Triplett E.W."/>
        </authorList>
    </citation>
    <scope>NUCLEOTIDE SEQUENCE [LARGE SCALE GENOMIC DNA]</scope>
    <source>
        <strain evidence="18 19">BT-1</strain>
    </source>
</reference>
<evidence type="ECO:0000256" key="10">
    <source>
        <dbReference type="ARBA" id="ARBA00023136"/>
    </source>
</evidence>
<evidence type="ECO:0000256" key="5">
    <source>
        <dbReference type="ARBA" id="ARBA00022547"/>
    </source>
</evidence>
<protein>
    <recommendedName>
        <fullName evidence="15">ATP synthase subunit b</fullName>
    </recommendedName>
    <alternativeName>
        <fullName evidence="15">ATP synthase F(0) sector subunit b</fullName>
    </alternativeName>
    <alternativeName>
        <fullName evidence="15">ATPase subunit I</fullName>
    </alternativeName>
    <alternativeName>
        <fullName evidence="15">F-type ATPase subunit b</fullName>
        <shortName evidence="15">F-ATPase subunit b</shortName>
    </alternativeName>
</protein>
<evidence type="ECO:0000256" key="15">
    <source>
        <dbReference type="HAMAP-Rule" id="MF_01398"/>
    </source>
</evidence>
<dbReference type="EMBL" id="CP003789">
    <property type="protein sequence ID" value="AGA64724.1"/>
    <property type="molecule type" value="Genomic_DNA"/>
</dbReference>
<evidence type="ECO:0000256" key="2">
    <source>
        <dbReference type="ARBA" id="ARBA00005513"/>
    </source>
</evidence>
<dbReference type="CDD" id="cd06503">
    <property type="entry name" value="ATP-synt_Fo_b"/>
    <property type="match status" value="1"/>
</dbReference>
<dbReference type="eggNOG" id="COG0711">
    <property type="taxonomic scope" value="Bacteria"/>
</dbReference>
<dbReference type="InterPro" id="IPR002146">
    <property type="entry name" value="ATP_synth_b/b'su_bac/chlpt"/>
</dbReference>
<comment type="similarity">
    <text evidence="2 15 16">Belongs to the ATPase B chain family.</text>
</comment>
<dbReference type="GO" id="GO:0046961">
    <property type="term" value="F:proton-transporting ATPase activity, rotational mechanism"/>
    <property type="evidence" value="ECO:0007669"/>
    <property type="project" value="TreeGrafter"/>
</dbReference>
<dbReference type="RefSeq" id="WP_015273151.1">
    <property type="nucleotide sequence ID" value="NC_019907.1"/>
</dbReference>
<comment type="subunit">
    <text evidence="14 15">F-type ATPases have 2 components, F(1) - the catalytic core - and F(0) - the membrane proton channel. F(1) has five subunits: alpha(3), beta(3), gamma(1), delta(1), epsilon(1). F(0) has three main subunits: a(1), b(2) and c(10-14). The alpha and beta chains form an alternating ring which encloses part of the gamma chain. F(1) is attached to F(0) by a central stalk formed by the gamma and epsilon chains, while a peripheral stalk is formed by the delta and b chains.</text>
</comment>
<dbReference type="Pfam" id="PF00430">
    <property type="entry name" value="ATP-synt_B"/>
    <property type="match status" value="1"/>
</dbReference>
<dbReference type="GO" id="GO:0046933">
    <property type="term" value="F:proton-transporting ATP synthase activity, rotational mechanism"/>
    <property type="evidence" value="ECO:0007669"/>
    <property type="project" value="UniProtKB-UniRule"/>
</dbReference>
<dbReference type="AlphaFoldDB" id="L0ET63"/>
<evidence type="ECO:0000256" key="14">
    <source>
        <dbReference type="ARBA" id="ARBA00025830"/>
    </source>
</evidence>
<keyword evidence="15" id="KW-0997">Cell inner membrane</keyword>
<keyword evidence="3 15" id="KW-0813">Transport</keyword>
<comment type="function">
    <text evidence="12 15">F(1)F(0) ATP synthase produces ATP from ADP in the presence of a proton or sodium gradient. F-type ATPases consist of two structural domains, F(1) containing the extramembraneous catalytic core and F(0) containing the membrane proton channel, linked together by a central stalk and a peripheral stalk. During catalysis, ATP synthesis in the catalytic domain of F(1) is coupled via a rotary mechanism of the central stalk subunits to proton translocation.</text>
</comment>
<evidence type="ECO:0000256" key="16">
    <source>
        <dbReference type="RuleBase" id="RU003848"/>
    </source>
</evidence>
<sequence>MHFDETFIVFVALIGFFAILLYYRIPSVLYAYLDVRANQIREEIAEAKRLREEAEHLFNETQKQLKKAEQESLKIIDSAERQAELIYAEAQKQEKNFIASRLLMLEKKIYQAEMEAMSAIYSAVSEATINVSKQIITDKLDDNIKSQLFNNAVKEIKNIKI</sequence>
<comment type="subcellular location">
    <subcellularLocation>
        <location evidence="1 15">Cell inner membrane</location>
        <topology evidence="1 15">Single-pass membrane protein</topology>
    </subcellularLocation>
</comment>
<feature type="transmembrane region" description="Helical" evidence="15">
    <location>
        <begin position="6"/>
        <end position="23"/>
    </location>
</feature>
<dbReference type="GO" id="GO:0045259">
    <property type="term" value="C:proton-transporting ATP synthase complex"/>
    <property type="evidence" value="ECO:0007669"/>
    <property type="project" value="UniProtKB-KW"/>
</dbReference>
<evidence type="ECO:0000256" key="17">
    <source>
        <dbReference type="SAM" id="Coils"/>
    </source>
</evidence>
<feature type="coiled-coil region" evidence="17">
    <location>
        <begin position="33"/>
        <end position="96"/>
    </location>
</feature>
<gene>
    <name evidence="15" type="primary">atpF</name>
    <name evidence="18" type="ordered locus">B488_07320</name>
</gene>
<evidence type="ECO:0000256" key="9">
    <source>
        <dbReference type="ARBA" id="ARBA00023065"/>
    </source>
</evidence>